<reference evidence="1 2" key="1">
    <citation type="journal article" date="2013" name="Environ. Microbiol.">
        <title>Chloride and organic osmolytes: a hybrid strategy to cope with elevated salinities by the moderately halophilic, chloride-dependent bacterium Halobacillus halophilus.</title>
        <authorList>
            <person name="Saum S.H."/>
            <person name="Pfeiffer F."/>
            <person name="Palm P."/>
            <person name="Rampp M."/>
            <person name="Schuster S.C."/>
            <person name="Muller V."/>
            <person name="Oesterhelt D."/>
        </authorList>
    </citation>
    <scope>NUCLEOTIDE SEQUENCE [LARGE SCALE GENOMIC DNA]</scope>
    <source>
        <strain evidence="2">ATCC 35676 / DSM 2266 / JCM 20832 / KCTC 3685 / LMG 17431 / NBRC 102448 / NCIMB 2269</strain>
    </source>
</reference>
<dbReference type="PATRIC" id="fig|866895.3.peg.1674"/>
<dbReference type="Proteomes" id="UP000007397">
    <property type="component" value="Chromosome"/>
</dbReference>
<dbReference type="PROSITE" id="PS51257">
    <property type="entry name" value="PROKAR_LIPOPROTEIN"/>
    <property type="match status" value="1"/>
</dbReference>
<dbReference type="STRING" id="866895.HBHAL_2656"/>
<sequence>MLKRKMFFLIGTLSIILMGCSLKEGTFIQGDITEINHESQC</sequence>
<dbReference type="EMBL" id="HE717023">
    <property type="protein sequence ID" value="CCG45006.1"/>
    <property type="molecule type" value="Genomic_DNA"/>
</dbReference>
<dbReference type="HOGENOM" id="CLU_3270919_0_0_9"/>
<protein>
    <recommendedName>
        <fullName evidence="3">Lipoprotein</fullName>
    </recommendedName>
</protein>
<proteinExistence type="predicted"/>
<organism evidence="1 2">
    <name type="scientific">Halobacillus halophilus (strain ATCC 35676 / DSM 2266 / JCM 20832 / KCTC 3685 / LMG 17431 / NBRC 102448 / NCIMB 2269)</name>
    <name type="common">Sporosarcina halophila</name>
    <dbReference type="NCBI Taxonomy" id="866895"/>
    <lineage>
        <taxon>Bacteria</taxon>
        <taxon>Bacillati</taxon>
        <taxon>Bacillota</taxon>
        <taxon>Bacilli</taxon>
        <taxon>Bacillales</taxon>
        <taxon>Bacillaceae</taxon>
        <taxon>Halobacillus</taxon>
    </lineage>
</organism>
<dbReference type="RefSeq" id="WP_014642900.1">
    <property type="nucleotide sequence ID" value="NC_017668.1"/>
</dbReference>
<evidence type="ECO:0000313" key="1">
    <source>
        <dbReference type="EMBL" id="CCG45006.1"/>
    </source>
</evidence>
<evidence type="ECO:0000313" key="2">
    <source>
        <dbReference type="Proteomes" id="UP000007397"/>
    </source>
</evidence>
<dbReference type="KEGG" id="hhd:HBHAL_2656"/>
<dbReference type="AlphaFoldDB" id="I0JLI6"/>
<gene>
    <name evidence="1" type="ordered locus">HBHAL_2656</name>
</gene>
<keyword evidence="2" id="KW-1185">Reference proteome</keyword>
<accession>I0JLI6</accession>
<evidence type="ECO:0008006" key="3">
    <source>
        <dbReference type="Google" id="ProtNLM"/>
    </source>
</evidence>
<name>I0JLI6_HALH3</name>